<sequence>MSSLAPEAHIATIQWISNEYFGLNGTHYDTLEAPPSPLEFGRICRISRPVLIKGHRIPGVDRWTDEYLQHVMGDRSVSVALTPNGYADAVTPGPDGRLYFAEPAVEQMSMGCLLSKLACDARVSAKLSEVLYLQSQNGNLYSSSYFDSTEDELPELAPLRQDVPPDISWCTEALDRHPDAVNLWVGNDLSVTSIHSDPYENIYHVVRGCKVFTLLPPSEGWCLRERLYPHAKYARPHPGAPLVVQPTPGADPIRWSSILHPDHDDTLPAVAHPITITVRAGESMYLPAGWWHHVRQEGGITIALNWWYDVEMQGMTWTWLSLLRGPEDVPSGNTEADEENL</sequence>
<dbReference type="EMBL" id="MU273468">
    <property type="protein sequence ID" value="KAI0036825.1"/>
    <property type="molecule type" value="Genomic_DNA"/>
</dbReference>
<comment type="caution">
    <text evidence="1">The sequence shown here is derived from an EMBL/GenBank/DDBJ whole genome shotgun (WGS) entry which is preliminary data.</text>
</comment>
<accession>A0ACB8QZ71</accession>
<dbReference type="Proteomes" id="UP000814128">
    <property type="component" value="Unassembled WGS sequence"/>
</dbReference>
<organism evidence="1 2">
    <name type="scientific">Vararia minispora EC-137</name>
    <dbReference type="NCBI Taxonomy" id="1314806"/>
    <lineage>
        <taxon>Eukaryota</taxon>
        <taxon>Fungi</taxon>
        <taxon>Dikarya</taxon>
        <taxon>Basidiomycota</taxon>
        <taxon>Agaricomycotina</taxon>
        <taxon>Agaricomycetes</taxon>
        <taxon>Russulales</taxon>
        <taxon>Lachnocladiaceae</taxon>
        <taxon>Vararia</taxon>
    </lineage>
</organism>
<proteinExistence type="predicted"/>
<reference evidence="1" key="2">
    <citation type="journal article" date="2022" name="New Phytol.">
        <title>Evolutionary transition to the ectomycorrhizal habit in the genomes of a hyperdiverse lineage of mushroom-forming fungi.</title>
        <authorList>
            <person name="Looney B."/>
            <person name="Miyauchi S."/>
            <person name="Morin E."/>
            <person name="Drula E."/>
            <person name="Courty P.E."/>
            <person name="Kohler A."/>
            <person name="Kuo A."/>
            <person name="LaButti K."/>
            <person name="Pangilinan J."/>
            <person name="Lipzen A."/>
            <person name="Riley R."/>
            <person name="Andreopoulos W."/>
            <person name="He G."/>
            <person name="Johnson J."/>
            <person name="Nolan M."/>
            <person name="Tritt A."/>
            <person name="Barry K.W."/>
            <person name="Grigoriev I.V."/>
            <person name="Nagy L.G."/>
            <person name="Hibbett D."/>
            <person name="Henrissat B."/>
            <person name="Matheny P.B."/>
            <person name="Labbe J."/>
            <person name="Martin F.M."/>
        </authorList>
    </citation>
    <scope>NUCLEOTIDE SEQUENCE</scope>
    <source>
        <strain evidence="1">EC-137</strain>
    </source>
</reference>
<gene>
    <name evidence="1" type="ORF">K488DRAFT_40496</name>
</gene>
<name>A0ACB8QZ71_9AGAM</name>
<protein>
    <submittedName>
        <fullName evidence="1">Cupin-like domain-containing protein</fullName>
    </submittedName>
</protein>
<keyword evidence="2" id="KW-1185">Reference proteome</keyword>
<reference evidence="1" key="1">
    <citation type="submission" date="2021-02" db="EMBL/GenBank/DDBJ databases">
        <authorList>
            <consortium name="DOE Joint Genome Institute"/>
            <person name="Ahrendt S."/>
            <person name="Looney B.P."/>
            <person name="Miyauchi S."/>
            <person name="Morin E."/>
            <person name="Drula E."/>
            <person name="Courty P.E."/>
            <person name="Chicoki N."/>
            <person name="Fauchery L."/>
            <person name="Kohler A."/>
            <person name="Kuo A."/>
            <person name="Labutti K."/>
            <person name="Pangilinan J."/>
            <person name="Lipzen A."/>
            <person name="Riley R."/>
            <person name="Andreopoulos W."/>
            <person name="He G."/>
            <person name="Johnson J."/>
            <person name="Barry K.W."/>
            <person name="Grigoriev I.V."/>
            <person name="Nagy L."/>
            <person name="Hibbett D."/>
            <person name="Henrissat B."/>
            <person name="Matheny P.B."/>
            <person name="Labbe J."/>
            <person name="Martin F."/>
        </authorList>
    </citation>
    <scope>NUCLEOTIDE SEQUENCE</scope>
    <source>
        <strain evidence="1">EC-137</strain>
    </source>
</reference>
<evidence type="ECO:0000313" key="2">
    <source>
        <dbReference type="Proteomes" id="UP000814128"/>
    </source>
</evidence>
<evidence type="ECO:0000313" key="1">
    <source>
        <dbReference type="EMBL" id="KAI0036825.1"/>
    </source>
</evidence>